<evidence type="ECO:0000313" key="2">
    <source>
        <dbReference type="Proteomes" id="UP000240883"/>
    </source>
</evidence>
<dbReference type="EMBL" id="KZ678154">
    <property type="protein sequence ID" value="PSN59587.1"/>
    <property type="molecule type" value="Genomic_DNA"/>
</dbReference>
<keyword evidence="2" id="KW-1185">Reference proteome</keyword>
<gene>
    <name evidence="1" type="ORF">BS50DRAFT_507975</name>
</gene>
<evidence type="ECO:0000313" key="1">
    <source>
        <dbReference type="EMBL" id="PSN59587.1"/>
    </source>
</evidence>
<proteinExistence type="predicted"/>
<reference evidence="1 2" key="1">
    <citation type="journal article" date="2018" name="Front. Microbiol.">
        <title>Genome-Wide Analysis of Corynespora cassiicola Leaf Fall Disease Putative Effectors.</title>
        <authorList>
            <person name="Lopez D."/>
            <person name="Ribeiro S."/>
            <person name="Label P."/>
            <person name="Fumanal B."/>
            <person name="Venisse J.S."/>
            <person name="Kohler A."/>
            <person name="de Oliveira R.R."/>
            <person name="Labutti K."/>
            <person name="Lipzen A."/>
            <person name="Lail K."/>
            <person name="Bauer D."/>
            <person name="Ohm R.A."/>
            <person name="Barry K.W."/>
            <person name="Spatafora J."/>
            <person name="Grigoriev I.V."/>
            <person name="Martin F.M."/>
            <person name="Pujade-Renaud V."/>
        </authorList>
    </citation>
    <scope>NUCLEOTIDE SEQUENCE [LARGE SCALE GENOMIC DNA]</scope>
    <source>
        <strain evidence="1 2">Philippines</strain>
    </source>
</reference>
<accession>A0A2T2N2C6</accession>
<name>A0A2T2N2C6_CORCC</name>
<dbReference type="AlphaFoldDB" id="A0A2T2N2C6"/>
<sequence length="119" mass="13393">MSLEITSNKVERLASELFDVHIESTGGHRYLIFPSGLRVIPSPDLILRGCKRHAMLEWLGHDIDTAIRTSPAFKEEAEQGNPLTECISMTISNRATESAVINLSLDEKEGVRIRKKLYE</sequence>
<protein>
    <submittedName>
        <fullName evidence="1">Uncharacterized protein</fullName>
    </submittedName>
</protein>
<dbReference type="Proteomes" id="UP000240883">
    <property type="component" value="Unassembled WGS sequence"/>
</dbReference>
<organism evidence="1 2">
    <name type="scientific">Corynespora cassiicola Philippines</name>
    <dbReference type="NCBI Taxonomy" id="1448308"/>
    <lineage>
        <taxon>Eukaryota</taxon>
        <taxon>Fungi</taxon>
        <taxon>Dikarya</taxon>
        <taxon>Ascomycota</taxon>
        <taxon>Pezizomycotina</taxon>
        <taxon>Dothideomycetes</taxon>
        <taxon>Pleosporomycetidae</taxon>
        <taxon>Pleosporales</taxon>
        <taxon>Corynesporascaceae</taxon>
        <taxon>Corynespora</taxon>
    </lineage>
</organism>
<dbReference type="OrthoDB" id="3774077at2759"/>
<dbReference type="STRING" id="1448308.A0A2T2N2C6"/>